<evidence type="ECO:0000259" key="4">
    <source>
        <dbReference type="Pfam" id="PF01872"/>
    </source>
</evidence>
<evidence type="ECO:0000313" key="5">
    <source>
        <dbReference type="EMBL" id="PRY97458.1"/>
    </source>
</evidence>
<dbReference type="GO" id="GO:0008703">
    <property type="term" value="F:5-amino-6-(5-phosphoribosylamino)uracil reductase activity"/>
    <property type="evidence" value="ECO:0007669"/>
    <property type="project" value="InterPro"/>
</dbReference>
<comment type="pathway">
    <text evidence="1">Cofactor biosynthesis; riboflavin biosynthesis.</text>
</comment>
<comment type="caution">
    <text evidence="5">The sequence shown here is derived from an EMBL/GenBank/DDBJ whole genome shotgun (WGS) entry which is preliminary data.</text>
</comment>
<protein>
    <submittedName>
        <fullName evidence="5">Riboflavin-specific deaminase-like protein</fullName>
    </submittedName>
</protein>
<dbReference type="InterPro" id="IPR050765">
    <property type="entry name" value="Riboflavin_Biosynth_HTPR"/>
</dbReference>
<proteinExistence type="predicted"/>
<feature type="domain" description="Bacterial bifunctional deaminase-reductase C-terminal" evidence="4">
    <location>
        <begin position="48"/>
        <end position="218"/>
    </location>
</feature>
<gene>
    <name evidence="5" type="ORF">BCM14_1918</name>
</gene>
<dbReference type="AlphaFoldDB" id="A0A2T0XET4"/>
<dbReference type="EMBL" id="PVTV01000014">
    <property type="protein sequence ID" value="PRY97458.1"/>
    <property type="molecule type" value="Genomic_DNA"/>
</dbReference>
<reference evidence="5 6" key="1">
    <citation type="submission" date="2018-03" db="EMBL/GenBank/DDBJ databases">
        <title>Genomic Encyclopedia of Type Strains, Phase III (KMG-III): the genomes of soil and plant-associated and newly described type strains.</title>
        <authorList>
            <person name="Whitman W."/>
        </authorList>
    </citation>
    <scope>NUCLEOTIDE SEQUENCE [LARGE SCALE GENOMIC DNA]</scope>
    <source>
        <strain evidence="5 6">MWH-P2sevCIIIb</strain>
    </source>
</reference>
<dbReference type="GO" id="GO:0009231">
    <property type="term" value="P:riboflavin biosynthetic process"/>
    <property type="evidence" value="ECO:0007669"/>
    <property type="project" value="InterPro"/>
</dbReference>
<dbReference type="Proteomes" id="UP000238308">
    <property type="component" value="Unassembled WGS sequence"/>
</dbReference>
<dbReference type="Gene3D" id="3.40.430.10">
    <property type="entry name" value="Dihydrofolate Reductase, subunit A"/>
    <property type="match status" value="1"/>
</dbReference>
<evidence type="ECO:0000313" key="6">
    <source>
        <dbReference type="Proteomes" id="UP000238308"/>
    </source>
</evidence>
<evidence type="ECO:0000256" key="2">
    <source>
        <dbReference type="ARBA" id="ARBA00022857"/>
    </source>
</evidence>
<evidence type="ECO:0000256" key="3">
    <source>
        <dbReference type="ARBA" id="ARBA00023002"/>
    </source>
</evidence>
<dbReference type="OrthoDB" id="2313602at2"/>
<keyword evidence="6" id="KW-1185">Reference proteome</keyword>
<dbReference type="Pfam" id="PF01872">
    <property type="entry name" value="RibD_C"/>
    <property type="match status" value="1"/>
</dbReference>
<evidence type="ECO:0000256" key="1">
    <source>
        <dbReference type="ARBA" id="ARBA00005104"/>
    </source>
</evidence>
<dbReference type="SUPFAM" id="SSF53597">
    <property type="entry name" value="Dihydrofolate reductase-like"/>
    <property type="match status" value="1"/>
</dbReference>
<dbReference type="InterPro" id="IPR002734">
    <property type="entry name" value="RibDG_C"/>
</dbReference>
<sequence length="252" mass="26910">MNFFAKTLLDAEQWQSFVHGVKCSKLDTQNVWYPLFGSFGTGAQSFMIGQLGQSLDGRIATPTGDSKYINGEAGLTHLHRLRALVDAVIVGVGTAVADDPMLTVRKVPGTHPARVVIDPTGKLSRDAKVWCADGTRRLVVTNEGAKPDIPAGVEHVALTSKQGQITPVDIISALANRGLHRILIEGGADTIARFIHAGCLHRLHLIVAPVILGSGRTGLCLAEIQKLSEAIRPVVSVHPLDGEVLFDCDFSG</sequence>
<organism evidence="5 6">
    <name type="scientific">Jezberella montanilacus</name>
    <dbReference type="NCBI Taxonomy" id="323426"/>
    <lineage>
        <taxon>Bacteria</taxon>
        <taxon>Pseudomonadati</taxon>
        <taxon>Pseudomonadota</taxon>
        <taxon>Betaproteobacteria</taxon>
        <taxon>Burkholderiales</taxon>
        <taxon>Alcaligenaceae</taxon>
        <taxon>Jezberella</taxon>
    </lineage>
</organism>
<dbReference type="PANTHER" id="PTHR38011">
    <property type="entry name" value="DIHYDROFOLATE REDUCTASE FAMILY PROTEIN (AFU_ORTHOLOGUE AFUA_8G06820)"/>
    <property type="match status" value="1"/>
</dbReference>
<dbReference type="RefSeq" id="WP_106227774.1">
    <property type="nucleotide sequence ID" value="NZ_PVTV01000014.1"/>
</dbReference>
<name>A0A2T0XET4_9BURK</name>
<dbReference type="PANTHER" id="PTHR38011:SF7">
    <property type="entry name" value="2,5-DIAMINO-6-RIBOSYLAMINO-4(3H)-PYRIMIDINONE 5'-PHOSPHATE REDUCTASE"/>
    <property type="match status" value="1"/>
</dbReference>
<dbReference type="InterPro" id="IPR024072">
    <property type="entry name" value="DHFR-like_dom_sf"/>
</dbReference>
<keyword evidence="2" id="KW-0521">NADP</keyword>
<keyword evidence="3" id="KW-0560">Oxidoreductase</keyword>
<accession>A0A2T0XET4</accession>